<organism evidence="1 2">
    <name type="scientific">Acidilutibacter cellobiosedens</name>
    <dbReference type="NCBI Taxonomy" id="2507161"/>
    <lineage>
        <taxon>Bacteria</taxon>
        <taxon>Bacillati</taxon>
        <taxon>Bacillota</taxon>
        <taxon>Tissierellia</taxon>
        <taxon>Tissierellales</taxon>
        <taxon>Acidilutibacteraceae</taxon>
        <taxon>Acidilutibacter</taxon>
    </lineage>
</organism>
<dbReference type="PANTHER" id="PTHR37804:SF1">
    <property type="entry name" value="CDAA REGULATORY PROTEIN CDAR"/>
    <property type="match status" value="1"/>
</dbReference>
<dbReference type="InterPro" id="IPR053154">
    <property type="entry name" value="c-di-AMP_regulator"/>
</dbReference>
<reference evidence="2" key="1">
    <citation type="submission" date="2019-01" db="EMBL/GenBank/DDBJ databases">
        <title>Draft genomes of a novel of Sporanaerobacter strains.</title>
        <authorList>
            <person name="Ma S."/>
        </authorList>
    </citation>
    <scope>NUCLEOTIDE SEQUENCE [LARGE SCALE GENOMIC DNA]</scope>
    <source>
        <strain evidence="2">NJN-17</strain>
    </source>
</reference>
<dbReference type="PANTHER" id="PTHR37804">
    <property type="entry name" value="CDAA REGULATORY PROTEIN CDAR"/>
    <property type="match status" value="1"/>
</dbReference>
<dbReference type="KEGG" id="spoa:EQM13_13960"/>
<sequence>MSKEKNNNLTIKIFALLIAIVFWSYVMNDVNPRITKEYRNINVVYSQTEQLKKSGIVVTSPEEIKVNVKIAGRRNDILAITDKDITAKVDLSGYSAGKKRVSIDVDVPSKVELVDYSPKEVLFDFDNIVNRERPVTVETTGKVASGYILADKEIRPQSVFIKGPKTLVNRVSEVIAYVDVSESTKDLNVTVPIKLVDVDGKEVNGLEKEPNVVDVFIPVKRVKTVPIEIQTEGSVPQGYEMGNIKVFPSTVKIMGDEDELAAVKSIKTEVVNISTFLEKGSVELKLIIPEGIELAEPSIKPSADIDIHKIIEKTMEYNLDEISVNNLGGGLSIDNNATAPSHIAVTVKGSDKIIEPLTKEDLPLFIDLDGLGEGAHTVPVKVNEINGVEIVNINPSEIQIHLKQ</sequence>
<dbReference type="RefSeq" id="WP_128753022.1">
    <property type="nucleotide sequence ID" value="NZ_CP035282.1"/>
</dbReference>
<evidence type="ECO:0008006" key="3">
    <source>
        <dbReference type="Google" id="ProtNLM"/>
    </source>
</evidence>
<dbReference type="InterPro" id="IPR012505">
    <property type="entry name" value="YbbR"/>
</dbReference>
<keyword evidence="2" id="KW-1185">Reference proteome</keyword>
<protein>
    <recommendedName>
        <fullName evidence="3">YbbR-like protein</fullName>
    </recommendedName>
</protein>
<dbReference type="Pfam" id="PF07949">
    <property type="entry name" value="YbbR"/>
    <property type="match status" value="4"/>
</dbReference>
<dbReference type="Gene3D" id="2.170.120.30">
    <property type="match status" value="2"/>
</dbReference>
<dbReference type="Gene3D" id="2.170.120.40">
    <property type="entry name" value="YbbR-like domain"/>
    <property type="match status" value="2"/>
</dbReference>
<evidence type="ECO:0000313" key="1">
    <source>
        <dbReference type="EMBL" id="QAT62590.1"/>
    </source>
</evidence>
<proteinExistence type="predicted"/>
<dbReference type="AlphaFoldDB" id="A0A410QF14"/>
<dbReference type="EMBL" id="CP035282">
    <property type="protein sequence ID" value="QAT62590.1"/>
    <property type="molecule type" value="Genomic_DNA"/>
</dbReference>
<evidence type="ECO:0000313" key="2">
    <source>
        <dbReference type="Proteomes" id="UP000287969"/>
    </source>
</evidence>
<accession>A0A410QF14</accession>
<dbReference type="OrthoDB" id="2111604at2"/>
<dbReference type="Proteomes" id="UP000287969">
    <property type="component" value="Chromosome"/>
</dbReference>
<gene>
    <name evidence="1" type="ORF">EQM13_13960</name>
</gene>
<name>A0A410QF14_9FIRM</name>